<name>F2L247_THEU7</name>
<proteinExistence type="predicted"/>
<dbReference type="RefSeq" id="WP_013680309.1">
    <property type="nucleotide sequence ID" value="NC_015315.1"/>
</dbReference>
<sequence length="96" mass="10819">MSEEARRLAESGDYRGLALLCLKALDSSDWDEAWAKASELAERTREYVILKFLAAAYALTNDRIYSLLTESGREFLARDLAVCIDKVKQLLGLHPL</sequence>
<gene>
    <name evidence="1" type="ordered locus">TUZN_1503</name>
</gene>
<protein>
    <recommendedName>
        <fullName evidence="3">PaREP1 domain containing protein</fullName>
    </recommendedName>
</protein>
<dbReference type="eggNOG" id="arCOG07438">
    <property type="taxonomic scope" value="Archaea"/>
</dbReference>
<keyword evidence="2" id="KW-1185">Reference proteome</keyword>
<dbReference type="STRING" id="999630.TUZN_1503"/>
<dbReference type="GeneID" id="10361027"/>
<reference evidence="1 2" key="1">
    <citation type="journal article" date="2011" name="J. Bacteriol.">
        <title>Complete genome sequence of the thermoacidophilic crenarchaeon Thermoproteus uzoniensis 768-20.</title>
        <authorList>
            <person name="Mardanov A.V."/>
            <person name="Gumerov V.M."/>
            <person name="Beletsky A.V."/>
            <person name="Prokofeva M.I."/>
            <person name="Bonch-Osmolovskaya E.A."/>
            <person name="Ravin N.V."/>
            <person name="Skryabin K.G."/>
        </authorList>
    </citation>
    <scope>NUCLEOTIDE SEQUENCE [LARGE SCALE GENOMIC DNA]</scope>
    <source>
        <strain evidence="1 2">768-20</strain>
    </source>
</reference>
<organism evidence="1 2">
    <name type="scientific">Thermoproteus uzoniensis (strain 768-20)</name>
    <dbReference type="NCBI Taxonomy" id="999630"/>
    <lineage>
        <taxon>Archaea</taxon>
        <taxon>Thermoproteota</taxon>
        <taxon>Thermoprotei</taxon>
        <taxon>Thermoproteales</taxon>
        <taxon>Thermoproteaceae</taxon>
        <taxon>Thermoproteus</taxon>
    </lineage>
</organism>
<dbReference type="AlphaFoldDB" id="F2L247"/>
<accession>F2L247</accession>
<evidence type="ECO:0008006" key="3">
    <source>
        <dbReference type="Google" id="ProtNLM"/>
    </source>
</evidence>
<reference key="2">
    <citation type="submission" date="2011-03" db="EMBL/GenBank/DDBJ databases">
        <title>Complete genome sequence of the thermoacidophilic crenarchaeon Thermoproteus uzoniensis 768-20.</title>
        <authorList>
            <person name="Mardanov A.V."/>
            <person name="Gumerov V.M."/>
            <person name="Beletsky A.V."/>
            <person name="Prokofeva M.I."/>
            <person name="Bonch-Osmolovskaya E.A."/>
            <person name="Ravin N.V."/>
            <person name="Skryabin K.G."/>
        </authorList>
    </citation>
    <scope>NUCLEOTIDE SEQUENCE</scope>
    <source>
        <strain>768-20</strain>
    </source>
</reference>
<evidence type="ECO:0000313" key="1">
    <source>
        <dbReference type="EMBL" id="AEA12974.1"/>
    </source>
</evidence>
<evidence type="ECO:0000313" key="2">
    <source>
        <dbReference type="Proteomes" id="UP000008138"/>
    </source>
</evidence>
<dbReference type="HOGENOM" id="CLU_170812_0_0_2"/>
<dbReference type="EMBL" id="CP002590">
    <property type="protein sequence ID" value="AEA12974.1"/>
    <property type="molecule type" value="Genomic_DNA"/>
</dbReference>
<dbReference type="OrthoDB" id="27877at2157"/>
<dbReference type="Proteomes" id="UP000008138">
    <property type="component" value="Chromosome"/>
</dbReference>
<dbReference type="KEGG" id="tuz:TUZN_1503"/>